<dbReference type="PANTHER" id="PTHR46028">
    <property type="entry name" value="KYNURENINE 3-MONOOXYGENASE"/>
    <property type="match status" value="1"/>
</dbReference>
<dbReference type="PRINTS" id="PR00420">
    <property type="entry name" value="RNGMNOXGNASE"/>
</dbReference>
<comment type="cofactor">
    <cofactor evidence="1">
        <name>FAD</name>
        <dbReference type="ChEBI" id="CHEBI:57692"/>
    </cofactor>
</comment>
<keyword evidence="7" id="KW-1133">Transmembrane helix</keyword>
<dbReference type="EMBL" id="RBZV01000002">
    <property type="protein sequence ID" value="RKP51081.1"/>
    <property type="molecule type" value="Genomic_DNA"/>
</dbReference>
<evidence type="ECO:0000256" key="1">
    <source>
        <dbReference type="ARBA" id="ARBA00001974"/>
    </source>
</evidence>
<evidence type="ECO:0000256" key="5">
    <source>
        <dbReference type="ARBA" id="ARBA00023002"/>
    </source>
</evidence>
<feature type="transmembrane region" description="Helical" evidence="7">
    <location>
        <begin position="6"/>
        <end position="24"/>
    </location>
</feature>
<dbReference type="RefSeq" id="WP_121277164.1">
    <property type="nucleotide sequence ID" value="NZ_RBZV01000002.1"/>
</dbReference>
<keyword evidence="7" id="KW-0472">Membrane</keyword>
<keyword evidence="4" id="KW-0521">NADP</keyword>
<dbReference type="Pfam" id="PF01494">
    <property type="entry name" value="FAD_binding_3"/>
    <property type="match status" value="1"/>
</dbReference>
<evidence type="ECO:0000256" key="6">
    <source>
        <dbReference type="ARBA" id="ARBA00023033"/>
    </source>
</evidence>
<keyword evidence="10" id="KW-1185">Reference proteome</keyword>
<evidence type="ECO:0000256" key="2">
    <source>
        <dbReference type="ARBA" id="ARBA00022630"/>
    </source>
</evidence>
<dbReference type="GO" id="GO:0071949">
    <property type="term" value="F:FAD binding"/>
    <property type="evidence" value="ECO:0007669"/>
    <property type="project" value="InterPro"/>
</dbReference>
<dbReference type="AlphaFoldDB" id="A0A494XMX6"/>
<evidence type="ECO:0000256" key="3">
    <source>
        <dbReference type="ARBA" id="ARBA00022827"/>
    </source>
</evidence>
<dbReference type="Proteomes" id="UP000280434">
    <property type="component" value="Unassembled WGS sequence"/>
</dbReference>
<reference evidence="9 10" key="1">
    <citation type="submission" date="2018-10" db="EMBL/GenBank/DDBJ databases">
        <title>Paraburkholderia sp. 7MK8-2, isolated from soil.</title>
        <authorList>
            <person name="Gao Z.-H."/>
            <person name="Qiu L.-H."/>
        </authorList>
    </citation>
    <scope>NUCLEOTIDE SEQUENCE [LARGE SCALE GENOMIC DNA]</scope>
    <source>
        <strain evidence="9 10">7MK8-2</strain>
    </source>
</reference>
<protein>
    <submittedName>
        <fullName evidence="9">FAD-dependent monooxygenase</fullName>
    </submittedName>
</protein>
<evidence type="ECO:0000256" key="4">
    <source>
        <dbReference type="ARBA" id="ARBA00022857"/>
    </source>
</evidence>
<dbReference type="InterPro" id="IPR002938">
    <property type="entry name" value="FAD-bd"/>
</dbReference>
<organism evidence="9 10">
    <name type="scientific">Trinickia fusca</name>
    <dbReference type="NCBI Taxonomy" id="2419777"/>
    <lineage>
        <taxon>Bacteria</taxon>
        <taxon>Pseudomonadati</taxon>
        <taxon>Pseudomonadota</taxon>
        <taxon>Betaproteobacteria</taxon>
        <taxon>Burkholderiales</taxon>
        <taxon>Burkholderiaceae</taxon>
        <taxon>Trinickia</taxon>
    </lineage>
</organism>
<dbReference type="Gene3D" id="3.50.50.60">
    <property type="entry name" value="FAD/NAD(P)-binding domain"/>
    <property type="match status" value="1"/>
</dbReference>
<evidence type="ECO:0000256" key="7">
    <source>
        <dbReference type="SAM" id="Phobius"/>
    </source>
</evidence>
<evidence type="ECO:0000313" key="10">
    <source>
        <dbReference type="Proteomes" id="UP000280434"/>
    </source>
</evidence>
<dbReference type="PANTHER" id="PTHR46028:SF2">
    <property type="entry name" value="KYNURENINE 3-MONOOXYGENASE"/>
    <property type="match status" value="1"/>
</dbReference>
<evidence type="ECO:0000313" key="9">
    <source>
        <dbReference type="EMBL" id="RKP51081.1"/>
    </source>
</evidence>
<keyword evidence="3" id="KW-0274">FAD</keyword>
<proteinExistence type="predicted"/>
<name>A0A494XMX6_9BURK</name>
<comment type="caution">
    <text evidence="9">The sequence shown here is derived from an EMBL/GenBank/DDBJ whole genome shotgun (WGS) entry which is preliminary data.</text>
</comment>
<dbReference type="GO" id="GO:0004502">
    <property type="term" value="F:kynurenine 3-monooxygenase activity"/>
    <property type="evidence" value="ECO:0007669"/>
    <property type="project" value="TreeGrafter"/>
</dbReference>
<accession>A0A494XMX6</accession>
<feature type="domain" description="FAD-binding" evidence="8">
    <location>
        <begin position="9"/>
        <end position="344"/>
    </location>
</feature>
<dbReference type="OrthoDB" id="9147239at2"/>
<keyword evidence="5" id="KW-0560">Oxidoreductase</keyword>
<keyword evidence="7" id="KW-0812">Transmembrane</keyword>
<gene>
    <name evidence="9" type="ORF">D7S89_08535</name>
</gene>
<dbReference type="GO" id="GO:0070189">
    <property type="term" value="P:kynurenine metabolic process"/>
    <property type="evidence" value="ECO:0007669"/>
    <property type="project" value="TreeGrafter"/>
</dbReference>
<sequence length="456" mass="50925">MAPQDQEFVIAGAGIAGMTLALLLHRMGRPVLLLERRTQDAFLSEESRSINFTLTARGLTALRRLGLQDRALNSAVRLRRRVVHDRFGAIATQRYGSQDTHAIYSIRRKALLEMLYEAIRGIPGISIIHDAPVETIDCHSGMLTYSCGEQRQTIRAGTIVAADGAFSRVRSSFVQQTSAHCHLTDFPSRYLELHGGRDFVAKLGLPLDALHVWPGHQALLVGIPNPDATIALMFVSEDLQGYNRERFAQIFASHFPRVPITADMASQLKAAPLGRLASGELSRWHHESRVVFVGDACHPVLPFYGQGMNAALEDCFVLSDLIGSETSRAQAFTLYEARRKPQTDALAVLSRSHFSNLQRGALSARWQASTFMDLWLARLTRGSWFYEYEKVAHTNLPYDSIVARLARQRSIKRRSGLLLVELGLAFAISLLRQLRLQLWTLRRSSSRATTSVPSPR</sequence>
<keyword evidence="2" id="KW-0285">Flavoprotein</keyword>
<evidence type="ECO:0000259" key="8">
    <source>
        <dbReference type="Pfam" id="PF01494"/>
    </source>
</evidence>
<keyword evidence="6 9" id="KW-0503">Monooxygenase</keyword>
<dbReference type="SUPFAM" id="SSF51905">
    <property type="entry name" value="FAD/NAD(P)-binding domain"/>
    <property type="match status" value="1"/>
</dbReference>
<dbReference type="InterPro" id="IPR036188">
    <property type="entry name" value="FAD/NAD-bd_sf"/>
</dbReference>